<proteinExistence type="predicted"/>
<organism evidence="2 3">
    <name type="scientific">Pyrrhoderma noxium</name>
    <dbReference type="NCBI Taxonomy" id="2282107"/>
    <lineage>
        <taxon>Eukaryota</taxon>
        <taxon>Fungi</taxon>
        <taxon>Dikarya</taxon>
        <taxon>Basidiomycota</taxon>
        <taxon>Agaricomycotina</taxon>
        <taxon>Agaricomycetes</taxon>
        <taxon>Hymenochaetales</taxon>
        <taxon>Hymenochaetaceae</taxon>
        <taxon>Pyrrhoderma</taxon>
    </lineage>
</organism>
<dbReference type="InterPro" id="IPR036426">
    <property type="entry name" value="Bulb-type_lectin_dom_sf"/>
</dbReference>
<dbReference type="InParanoid" id="A0A286UPX0"/>
<feature type="domain" description="Bulb-type lectin" evidence="1">
    <location>
        <begin position="251"/>
        <end position="361"/>
    </location>
</feature>
<dbReference type="SMART" id="SM00108">
    <property type="entry name" value="B_lectin"/>
    <property type="match status" value="1"/>
</dbReference>
<reference evidence="2 3" key="1">
    <citation type="journal article" date="2017" name="Mol. Ecol.">
        <title>Comparative and population genomic landscape of Phellinus noxius: A hypervariable fungus causing root rot in trees.</title>
        <authorList>
            <person name="Chung C.L."/>
            <person name="Lee T.J."/>
            <person name="Akiba M."/>
            <person name="Lee H.H."/>
            <person name="Kuo T.H."/>
            <person name="Liu D."/>
            <person name="Ke H.M."/>
            <person name="Yokoi T."/>
            <person name="Roa M.B."/>
            <person name="Lu M.J."/>
            <person name="Chang Y.Y."/>
            <person name="Ann P.J."/>
            <person name="Tsai J.N."/>
            <person name="Chen C.Y."/>
            <person name="Tzean S.S."/>
            <person name="Ota Y."/>
            <person name="Hattori T."/>
            <person name="Sahashi N."/>
            <person name="Liou R.F."/>
            <person name="Kikuchi T."/>
            <person name="Tsai I.J."/>
        </authorList>
    </citation>
    <scope>NUCLEOTIDE SEQUENCE [LARGE SCALE GENOMIC DNA]</scope>
    <source>
        <strain evidence="2 3">FFPRI411160</strain>
    </source>
</reference>
<evidence type="ECO:0000313" key="2">
    <source>
        <dbReference type="EMBL" id="PAV21564.1"/>
    </source>
</evidence>
<dbReference type="SUPFAM" id="SSF51110">
    <property type="entry name" value="alpha-D-mannose-specific plant lectins"/>
    <property type="match status" value="1"/>
</dbReference>
<dbReference type="AlphaFoldDB" id="A0A286UPX0"/>
<dbReference type="InterPro" id="IPR001480">
    <property type="entry name" value="Bulb-type_lectin_dom"/>
</dbReference>
<keyword evidence="3" id="KW-1185">Reference proteome</keyword>
<gene>
    <name evidence="2" type="ORF">PNOK_0152100</name>
</gene>
<dbReference type="GO" id="GO:0030246">
    <property type="term" value="F:carbohydrate binding"/>
    <property type="evidence" value="ECO:0007669"/>
    <property type="project" value="UniProtKB-KW"/>
</dbReference>
<sequence>MCQWEPKNWVKDKTRQRQYCLQLSNIVGFDKTSAMLLFALVRIQKSGCHGRHASPTDSTLLFRMTSNIDFKGGHIFNHGGYPSLVMTQSIPMIKKMGANVDIRYATVNVDGAQRDLQSIGYNLRVSSSVDTLDNINPSLIESRIEDLIKDFFEENIEIKNGDDVILTLIQYTLDNQIANYEDNFFSSSSSSEGKYFSYQLTFYSLRKASFCFLVLSLISFKDQEIIFGIPSKFRSGVSYSAQVFEVKKVYNNVLYNYGILRGGEALGSLDGTHKASLSIDGNLSVDEQWQSGSGGKGDSPHYLAMQEDANLVIYDKNDVPTWASGSSPGKFSEGPYRVEMQDDGNLVVYDKSNTALWSFRW</sequence>
<dbReference type="Gene3D" id="2.90.10.10">
    <property type="entry name" value="Bulb-type lectin domain"/>
    <property type="match status" value="1"/>
</dbReference>
<dbReference type="Proteomes" id="UP000217199">
    <property type="component" value="Unassembled WGS sequence"/>
</dbReference>
<dbReference type="PROSITE" id="PS50927">
    <property type="entry name" value="BULB_LECTIN"/>
    <property type="match status" value="1"/>
</dbReference>
<dbReference type="OrthoDB" id="1884773at2759"/>
<protein>
    <submittedName>
        <fullName evidence="2">Mannose-specific lectin-like protein</fullName>
    </submittedName>
</protein>
<accession>A0A286UPX0</accession>
<dbReference type="CDD" id="cd00028">
    <property type="entry name" value="B_lectin"/>
    <property type="match status" value="1"/>
</dbReference>
<dbReference type="EMBL" id="NBII01000002">
    <property type="protein sequence ID" value="PAV21564.1"/>
    <property type="molecule type" value="Genomic_DNA"/>
</dbReference>
<evidence type="ECO:0000313" key="3">
    <source>
        <dbReference type="Proteomes" id="UP000217199"/>
    </source>
</evidence>
<name>A0A286UPX0_9AGAM</name>
<evidence type="ECO:0000259" key="1">
    <source>
        <dbReference type="PROSITE" id="PS50927"/>
    </source>
</evidence>
<comment type="caution">
    <text evidence="2">The sequence shown here is derived from an EMBL/GenBank/DDBJ whole genome shotgun (WGS) entry which is preliminary data.</text>
</comment>